<organism evidence="2 3">
    <name type="scientific">Actinokineospora auranticolor</name>
    <dbReference type="NCBI Taxonomy" id="155976"/>
    <lineage>
        <taxon>Bacteria</taxon>
        <taxon>Bacillati</taxon>
        <taxon>Actinomycetota</taxon>
        <taxon>Actinomycetes</taxon>
        <taxon>Pseudonocardiales</taxon>
        <taxon>Pseudonocardiaceae</taxon>
        <taxon>Actinokineospora</taxon>
    </lineage>
</organism>
<dbReference type="InterPro" id="IPR001387">
    <property type="entry name" value="Cro/C1-type_HTH"/>
</dbReference>
<evidence type="ECO:0000313" key="3">
    <source>
        <dbReference type="Proteomes" id="UP000239203"/>
    </source>
</evidence>
<dbReference type="GO" id="GO:0003677">
    <property type="term" value="F:DNA binding"/>
    <property type="evidence" value="ECO:0007669"/>
    <property type="project" value="InterPro"/>
</dbReference>
<name>A0A2S6GE32_9PSEU</name>
<sequence length="410" mass="44553">MSHLDDPGLEDLPREGVGVEVAKRRKALNWTQRKLAEEAVVSLSLVKKVEIGQAPPSPAFIAAVSRALGTGAAELMSLPRRPEGRTGYHSHSGIGPLRRELAGYKQDAGDVSQLDALPILAARVSHVSNLRHATTFDQLGSQLPGLLYALRLKWQRSEGAELERTFGLLAEAYYAASQYAYKLGYVDLSSLAVDRYEWAAAQSGDQLAVLVGDYQRAGELIATADWDAALTLLETSRGNIEGQLGGADPAILAVWGNLHLKSGLAAARAGNQVLADEHLTEARETAQRIGADRDDYRLCFGPTNVGIWSVGLAVELCNGAEAVRRSVNFRIPDGTPRERAGHYYIDLARGFLYNGDRKKSLAALDRARKISPEQTRHHPMVHETVRTLLGQQVRSVDTVAGFAAWAGVRH</sequence>
<proteinExistence type="predicted"/>
<evidence type="ECO:0000313" key="2">
    <source>
        <dbReference type="EMBL" id="PPK63492.1"/>
    </source>
</evidence>
<evidence type="ECO:0000259" key="1">
    <source>
        <dbReference type="PROSITE" id="PS50943"/>
    </source>
</evidence>
<accession>A0A2S6GE32</accession>
<dbReference type="AlphaFoldDB" id="A0A2S6GE32"/>
<comment type="caution">
    <text evidence="2">The sequence shown here is derived from an EMBL/GenBank/DDBJ whole genome shotgun (WGS) entry which is preliminary data.</text>
</comment>
<dbReference type="OrthoDB" id="3420984at2"/>
<dbReference type="EMBL" id="PTIX01000027">
    <property type="protein sequence ID" value="PPK63492.1"/>
    <property type="molecule type" value="Genomic_DNA"/>
</dbReference>
<dbReference type="SUPFAM" id="SSF47413">
    <property type="entry name" value="lambda repressor-like DNA-binding domains"/>
    <property type="match status" value="1"/>
</dbReference>
<dbReference type="CDD" id="cd00093">
    <property type="entry name" value="HTH_XRE"/>
    <property type="match status" value="1"/>
</dbReference>
<reference evidence="2 3" key="1">
    <citation type="submission" date="2018-02" db="EMBL/GenBank/DDBJ databases">
        <title>Genomic Encyclopedia of Archaeal and Bacterial Type Strains, Phase II (KMG-II): from individual species to whole genera.</title>
        <authorList>
            <person name="Goeker M."/>
        </authorList>
    </citation>
    <scope>NUCLEOTIDE SEQUENCE [LARGE SCALE GENOMIC DNA]</scope>
    <source>
        <strain evidence="2 3">YU 961-1</strain>
    </source>
</reference>
<dbReference type="SMART" id="SM00530">
    <property type="entry name" value="HTH_XRE"/>
    <property type="match status" value="1"/>
</dbReference>
<dbReference type="InterPro" id="IPR010982">
    <property type="entry name" value="Lambda_DNA-bd_dom_sf"/>
</dbReference>
<dbReference type="Pfam" id="PF01381">
    <property type="entry name" value="HTH_3"/>
    <property type="match status" value="1"/>
</dbReference>
<dbReference type="RefSeq" id="WP_104482625.1">
    <property type="nucleotide sequence ID" value="NZ_CP154825.1"/>
</dbReference>
<dbReference type="Proteomes" id="UP000239203">
    <property type="component" value="Unassembled WGS sequence"/>
</dbReference>
<protein>
    <submittedName>
        <fullName evidence="2">Helix-turn-helix protein</fullName>
    </submittedName>
</protein>
<keyword evidence="3" id="KW-1185">Reference proteome</keyword>
<feature type="domain" description="HTH cro/C1-type" evidence="1">
    <location>
        <begin position="21"/>
        <end position="75"/>
    </location>
</feature>
<dbReference type="PROSITE" id="PS50943">
    <property type="entry name" value="HTH_CROC1"/>
    <property type="match status" value="1"/>
</dbReference>
<dbReference type="Gene3D" id="1.10.260.40">
    <property type="entry name" value="lambda repressor-like DNA-binding domains"/>
    <property type="match status" value="1"/>
</dbReference>
<gene>
    <name evidence="2" type="ORF">CLV40_12719</name>
</gene>